<evidence type="ECO:0000256" key="2">
    <source>
        <dbReference type="SAM" id="MobiDB-lite"/>
    </source>
</evidence>
<sequence length="149" mass="16607">MSTSENQTRQGEDVEGTQPTPTNLEAQKQPSNLAQMEKKAVASVLPMLISALPTAVSVPSSSHTVPITQAIASLFEKAPYMQPASNTPTPSSSHSSQLPSKMFEREELLKVARERRRQLEEAVMKTRTQLWETTIEHGVMTHLLKYYNK</sequence>
<dbReference type="EMBL" id="JAYKXP010000014">
    <property type="protein sequence ID" value="KAK7050971.1"/>
    <property type="molecule type" value="Genomic_DNA"/>
</dbReference>
<name>A0AAW0DK64_9AGAR</name>
<evidence type="ECO:0000313" key="3">
    <source>
        <dbReference type="EMBL" id="KAK7050971.1"/>
    </source>
</evidence>
<reference evidence="3 4" key="1">
    <citation type="submission" date="2024-01" db="EMBL/GenBank/DDBJ databases">
        <title>A draft genome for a cacao thread blight-causing isolate of Paramarasmius palmivorus.</title>
        <authorList>
            <person name="Baruah I.K."/>
            <person name="Bukari Y."/>
            <person name="Amoako-Attah I."/>
            <person name="Meinhardt L.W."/>
            <person name="Bailey B.A."/>
            <person name="Cohen S.P."/>
        </authorList>
    </citation>
    <scope>NUCLEOTIDE SEQUENCE [LARGE SCALE GENOMIC DNA]</scope>
    <source>
        <strain evidence="3 4">GH-12</strain>
    </source>
</reference>
<dbReference type="Proteomes" id="UP001383192">
    <property type="component" value="Unassembled WGS sequence"/>
</dbReference>
<accession>A0AAW0DK64</accession>
<proteinExistence type="predicted"/>
<organism evidence="3 4">
    <name type="scientific">Paramarasmius palmivorus</name>
    <dbReference type="NCBI Taxonomy" id="297713"/>
    <lineage>
        <taxon>Eukaryota</taxon>
        <taxon>Fungi</taxon>
        <taxon>Dikarya</taxon>
        <taxon>Basidiomycota</taxon>
        <taxon>Agaricomycotina</taxon>
        <taxon>Agaricomycetes</taxon>
        <taxon>Agaricomycetidae</taxon>
        <taxon>Agaricales</taxon>
        <taxon>Marasmiineae</taxon>
        <taxon>Marasmiaceae</taxon>
        <taxon>Paramarasmius</taxon>
    </lineage>
</organism>
<feature type="region of interest" description="Disordered" evidence="2">
    <location>
        <begin position="81"/>
        <end position="100"/>
    </location>
</feature>
<protein>
    <submittedName>
        <fullName evidence="3">Uncharacterized protein</fullName>
    </submittedName>
</protein>
<feature type="coiled-coil region" evidence="1">
    <location>
        <begin position="102"/>
        <end position="129"/>
    </location>
</feature>
<evidence type="ECO:0000256" key="1">
    <source>
        <dbReference type="SAM" id="Coils"/>
    </source>
</evidence>
<evidence type="ECO:0000313" key="4">
    <source>
        <dbReference type="Proteomes" id="UP001383192"/>
    </source>
</evidence>
<feature type="compositionally biased region" description="Polar residues" evidence="2">
    <location>
        <begin position="17"/>
        <end position="31"/>
    </location>
</feature>
<keyword evidence="1" id="KW-0175">Coiled coil</keyword>
<feature type="region of interest" description="Disordered" evidence="2">
    <location>
        <begin position="1"/>
        <end position="31"/>
    </location>
</feature>
<comment type="caution">
    <text evidence="3">The sequence shown here is derived from an EMBL/GenBank/DDBJ whole genome shotgun (WGS) entry which is preliminary data.</text>
</comment>
<feature type="compositionally biased region" description="Low complexity" evidence="2">
    <location>
        <begin position="83"/>
        <end position="100"/>
    </location>
</feature>
<gene>
    <name evidence="3" type="ORF">VNI00_005083</name>
</gene>
<dbReference type="AlphaFoldDB" id="A0AAW0DK64"/>
<keyword evidence="4" id="KW-1185">Reference proteome</keyword>